<name>A0ACA9SGT0_9GLOM</name>
<feature type="non-terminal residue" evidence="1">
    <location>
        <position position="45"/>
    </location>
</feature>
<dbReference type="Proteomes" id="UP000789920">
    <property type="component" value="Unassembled WGS sequence"/>
</dbReference>
<evidence type="ECO:0000313" key="1">
    <source>
        <dbReference type="EMBL" id="CAG8839429.1"/>
    </source>
</evidence>
<proteinExistence type="predicted"/>
<protein>
    <submittedName>
        <fullName evidence="1">12383_t:CDS:1</fullName>
    </submittedName>
</protein>
<comment type="caution">
    <text evidence="1">The sequence shown here is derived from an EMBL/GenBank/DDBJ whole genome shotgun (WGS) entry which is preliminary data.</text>
</comment>
<evidence type="ECO:0000313" key="2">
    <source>
        <dbReference type="Proteomes" id="UP000789920"/>
    </source>
</evidence>
<dbReference type="EMBL" id="CAJVQC010123553">
    <property type="protein sequence ID" value="CAG8839429.1"/>
    <property type="molecule type" value="Genomic_DNA"/>
</dbReference>
<reference evidence="1" key="1">
    <citation type="submission" date="2021-06" db="EMBL/GenBank/DDBJ databases">
        <authorList>
            <person name="Kallberg Y."/>
            <person name="Tangrot J."/>
            <person name="Rosling A."/>
        </authorList>
    </citation>
    <scope>NUCLEOTIDE SEQUENCE</scope>
    <source>
        <strain evidence="1">MA461A</strain>
    </source>
</reference>
<gene>
    <name evidence="1" type="ORF">RPERSI_LOCUS31042</name>
</gene>
<keyword evidence="2" id="KW-1185">Reference proteome</keyword>
<accession>A0ACA9SGT0</accession>
<feature type="non-terminal residue" evidence="1">
    <location>
        <position position="1"/>
    </location>
</feature>
<sequence>TMDIEEIGSDSIHTSELHDMEVDEIDQDSYSALLSETNPHSETNL</sequence>
<organism evidence="1 2">
    <name type="scientific">Racocetra persica</name>
    <dbReference type="NCBI Taxonomy" id="160502"/>
    <lineage>
        <taxon>Eukaryota</taxon>
        <taxon>Fungi</taxon>
        <taxon>Fungi incertae sedis</taxon>
        <taxon>Mucoromycota</taxon>
        <taxon>Glomeromycotina</taxon>
        <taxon>Glomeromycetes</taxon>
        <taxon>Diversisporales</taxon>
        <taxon>Gigasporaceae</taxon>
        <taxon>Racocetra</taxon>
    </lineage>
</organism>